<comment type="caution">
    <text evidence="2">The sequence shown here is derived from an EMBL/GenBank/DDBJ whole genome shotgun (WGS) entry which is preliminary data.</text>
</comment>
<dbReference type="AlphaFoldDB" id="A0A9P3GYM6"/>
<feature type="compositionally biased region" description="Polar residues" evidence="1">
    <location>
        <begin position="142"/>
        <end position="167"/>
    </location>
</feature>
<proteinExistence type="predicted"/>
<evidence type="ECO:0000256" key="1">
    <source>
        <dbReference type="SAM" id="MobiDB-lite"/>
    </source>
</evidence>
<evidence type="ECO:0000313" key="3">
    <source>
        <dbReference type="Proteomes" id="UP000703269"/>
    </source>
</evidence>
<feature type="region of interest" description="Disordered" evidence="1">
    <location>
        <begin position="183"/>
        <end position="233"/>
    </location>
</feature>
<keyword evidence="3" id="KW-1185">Reference proteome</keyword>
<dbReference type="Proteomes" id="UP000703269">
    <property type="component" value="Unassembled WGS sequence"/>
</dbReference>
<accession>A0A9P3GYM6</accession>
<evidence type="ECO:0000313" key="2">
    <source>
        <dbReference type="EMBL" id="GJF00726.1"/>
    </source>
</evidence>
<organism evidence="2 3">
    <name type="scientific">Phanerochaete sordida</name>
    <dbReference type="NCBI Taxonomy" id="48140"/>
    <lineage>
        <taxon>Eukaryota</taxon>
        <taxon>Fungi</taxon>
        <taxon>Dikarya</taxon>
        <taxon>Basidiomycota</taxon>
        <taxon>Agaricomycotina</taxon>
        <taxon>Agaricomycetes</taxon>
        <taxon>Polyporales</taxon>
        <taxon>Phanerochaetaceae</taxon>
        <taxon>Phanerochaete</taxon>
    </lineage>
</organism>
<dbReference type="EMBL" id="BPQB01000190">
    <property type="protein sequence ID" value="GJF00726.1"/>
    <property type="molecule type" value="Genomic_DNA"/>
</dbReference>
<name>A0A9P3GYM6_9APHY</name>
<feature type="region of interest" description="Disordered" evidence="1">
    <location>
        <begin position="133"/>
        <end position="167"/>
    </location>
</feature>
<feature type="compositionally biased region" description="Polar residues" evidence="1">
    <location>
        <begin position="209"/>
        <end position="223"/>
    </location>
</feature>
<gene>
    <name evidence="2" type="ORF">PsYK624_170250</name>
</gene>
<reference evidence="2 3" key="1">
    <citation type="submission" date="2021-08" db="EMBL/GenBank/DDBJ databases">
        <title>Draft Genome Sequence of Phanerochaete sordida strain YK-624.</title>
        <authorList>
            <person name="Mori T."/>
            <person name="Dohra H."/>
            <person name="Suzuki T."/>
            <person name="Kawagishi H."/>
            <person name="Hirai H."/>
        </authorList>
    </citation>
    <scope>NUCLEOTIDE SEQUENCE [LARGE SCALE GENOMIC DNA]</scope>
    <source>
        <strain evidence="2 3">YK-624</strain>
    </source>
</reference>
<sequence length="233" mass="25819">MRNSRRLNHGPRLVDKTVAGVEAHGCQVFSPPGALPNALIACRGVKQKLTPPSSYAHAPTPAQHAGRPLDDRRRIRVELSPARLFRCRRCADGVTRRHSRTATRCEASQQRRNWALEGIRPSFYARSIRYRKATSPPGRANPNASYPFMSSTPSPSQVRPRTGSSIDCQRKQRRLYPACQAADTHHVTAKSPSSHRQRRAGQLIRRSTRVSAASTQASATNILQPPRRSPAAP</sequence>
<protein>
    <submittedName>
        <fullName evidence="2">Uncharacterized protein</fullName>
    </submittedName>
</protein>